<feature type="region of interest" description="Disordered" evidence="1">
    <location>
        <begin position="140"/>
        <end position="186"/>
    </location>
</feature>
<dbReference type="Proteomes" id="UP000258309">
    <property type="component" value="Unassembled WGS sequence"/>
</dbReference>
<feature type="region of interest" description="Disordered" evidence="1">
    <location>
        <begin position="252"/>
        <end position="273"/>
    </location>
</feature>
<keyword evidence="2" id="KW-0812">Transmembrane</keyword>
<sequence length="273" mass="28418">MASISMRIFLLSTLFHSFLIYNVNAVTCFGVNGLPYTDNIICPGSNACCGSSATCMSNRLCHNPGTNNDTFIRGPCAVQPYDSNTCGAICVYNETAIGNGFFPRVTLCPDGKYCCNDQPNCCESGSGVFLDGVGDIVSSRPSSTPSTATVSSSTSSTSLPPSTAATTTSPQGAANTSSADSSSTSSGLSTGAKIGVGVSIPLGVILISALGVVIWLQQRRIKMVEIQVMANSGAVVDSAQIFQQQKYTPVPPKEMDANHQSVVSELPGEQVER</sequence>
<protein>
    <recommendedName>
        <fullName evidence="6">Mid2 domain-containing protein</fullName>
    </recommendedName>
</protein>
<feature type="transmembrane region" description="Helical" evidence="2">
    <location>
        <begin position="194"/>
        <end position="216"/>
    </location>
</feature>
<feature type="signal peptide" evidence="3">
    <location>
        <begin position="1"/>
        <end position="25"/>
    </location>
</feature>
<reference evidence="4 5" key="1">
    <citation type="submission" date="2018-05" db="EMBL/GenBank/DDBJ databases">
        <title>Draft genome sequence of Scytalidium lignicola DSM 105466, a ubiquitous saprotrophic fungus.</title>
        <authorList>
            <person name="Buettner E."/>
            <person name="Gebauer A.M."/>
            <person name="Hofrichter M."/>
            <person name="Liers C."/>
            <person name="Kellner H."/>
        </authorList>
    </citation>
    <scope>NUCLEOTIDE SEQUENCE [LARGE SCALE GENOMIC DNA]</scope>
    <source>
        <strain evidence="4 5">DSM 105466</strain>
    </source>
</reference>
<evidence type="ECO:0000256" key="3">
    <source>
        <dbReference type="SAM" id="SignalP"/>
    </source>
</evidence>
<evidence type="ECO:0000256" key="1">
    <source>
        <dbReference type="SAM" id="MobiDB-lite"/>
    </source>
</evidence>
<feature type="non-terminal residue" evidence="4">
    <location>
        <position position="273"/>
    </location>
</feature>
<gene>
    <name evidence="4" type="ORF">B7463_g3474</name>
</gene>
<dbReference type="EMBL" id="NCSJ02000046">
    <property type="protein sequence ID" value="RFU32878.1"/>
    <property type="molecule type" value="Genomic_DNA"/>
</dbReference>
<feature type="chain" id="PRO_5017657217" description="Mid2 domain-containing protein" evidence="3">
    <location>
        <begin position="26"/>
        <end position="273"/>
    </location>
</feature>
<keyword evidence="5" id="KW-1185">Reference proteome</keyword>
<organism evidence="4 5">
    <name type="scientific">Scytalidium lignicola</name>
    <name type="common">Hyphomycete</name>
    <dbReference type="NCBI Taxonomy" id="5539"/>
    <lineage>
        <taxon>Eukaryota</taxon>
        <taxon>Fungi</taxon>
        <taxon>Dikarya</taxon>
        <taxon>Ascomycota</taxon>
        <taxon>Pezizomycotina</taxon>
        <taxon>Leotiomycetes</taxon>
        <taxon>Leotiomycetes incertae sedis</taxon>
        <taxon>Scytalidium</taxon>
    </lineage>
</organism>
<evidence type="ECO:0008006" key="6">
    <source>
        <dbReference type="Google" id="ProtNLM"/>
    </source>
</evidence>
<evidence type="ECO:0000313" key="5">
    <source>
        <dbReference type="Proteomes" id="UP000258309"/>
    </source>
</evidence>
<dbReference type="STRING" id="5539.A0A3E2HHI2"/>
<proteinExistence type="predicted"/>
<keyword evidence="2" id="KW-0472">Membrane</keyword>
<evidence type="ECO:0000313" key="4">
    <source>
        <dbReference type="EMBL" id="RFU32878.1"/>
    </source>
</evidence>
<dbReference type="AlphaFoldDB" id="A0A3E2HHI2"/>
<evidence type="ECO:0000256" key="2">
    <source>
        <dbReference type="SAM" id="Phobius"/>
    </source>
</evidence>
<dbReference type="OMA" id="CCIDRAG"/>
<feature type="non-terminal residue" evidence="4">
    <location>
        <position position="1"/>
    </location>
</feature>
<keyword evidence="2" id="KW-1133">Transmembrane helix</keyword>
<name>A0A3E2HHI2_SCYLI</name>
<keyword evidence="3" id="KW-0732">Signal</keyword>
<comment type="caution">
    <text evidence="4">The sequence shown here is derived from an EMBL/GenBank/DDBJ whole genome shotgun (WGS) entry which is preliminary data.</text>
</comment>
<dbReference type="OrthoDB" id="5215637at2759"/>
<accession>A0A3E2HHI2</accession>